<dbReference type="InterPro" id="IPR034294">
    <property type="entry name" value="Aquaporin_transptr"/>
</dbReference>
<dbReference type="KEGG" id="sfh:SFHH103_05042"/>
<dbReference type="PANTHER" id="PTHR45724">
    <property type="entry name" value="AQUAPORIN NIP2-1"/>
    <property type="match status" value="1"/>
</dbReference>
<name>G9AEM6_SINF1</name>
<dbReference type="PATRIC" id="fig|380.5.peg.4594"/>
<comment type="subcellular location">
    <subcellularLocation>
        <location evidence="1">Membrane</location>
        <topology evidence="1">Multi-pass membrane protein</topology>
    </subcellularLocation>
</comment>
<reference evidence="8 9" key="1">
    <citation type="journal article" date="2012" name="J. Bacteriol.">
        <title>Genome sequence of the soybean symbiont Sinorhizobium fredii HH103.</title>
        <authorList>
            <person name="Weidner S."/>
            <person name="Becker A."/>
            <person name="Bonilla I."/>
            <person name="Jaenicke S."/>
            <person name="Lloret J."/>
            <person name="Margaret I."/>
            <person name="Puhler A."/>
            <person name="Ruiz-Sainz J.E."/>
            <person name="Schneiker-Bekel S."/>
            <person name="Szczepanowski R."/>
            <person name="Vinardell J.M."/>
            <person name="Zehner S."/>
            <person name="Gottfert M."/>
        </authorList>
    </citation>
    <scope>NUCLEOTIDE SEQUENCE [LARGE SCALE GENOMIC DNA]</scope>
    <source>
        <strain evidence="8 9">HH103</strain>
        <plasmid evidence="9">pSfHH103e</plasmid>
    </source>
</reference>
<organism evidence="8 9">
    <name type="scientific">Sinorhizobium fredii (strain HH103)</name>
    <dbReference type="NCBI Taxonomy" id="1117943"/>
    <lineage>
        <taxon>Bacteria</taxon>
        <taxon>Pseudomonadati</taxon>
        <taxon>Pseudomonadota</taxon>
        <taxon>Alphaproteobacteria</taxon>
        <taxon>Hyphomicrobiales</taxon>
        <taxon>Rhizobiaceae</taxon>
        <taxon>Sinorhizobium/Ensifer group</taxon>
        <taxon>Sinorhizobium</taxon>
    </lineage>
</organism>
<dbReference type="Proteomes" id="UP000007735">
    <property type="component" value="Plasmid pSfHH103e"/>
</dbReference>
<dbReference type="Pfam" id="PF00230">
    <property type="entry name" value="MIP"/>
    <property type="match status" value="1"/>
</dbReference>
<dbReference type="InterPro" id="IPR000425">
    <property type="entry name" value="MIP"/>
</dbReference>
<keyword evidence="4 7" id="KW-1133">Transmembrane helix</keyword>
<comment type="similarity">
    <text evidence="6">Belongs to the MIP/aquaporin (TC 1.A.8) family.</text>
</comment>
<dbReference type="SUPFAM" id="SSF81338">
    <property type="entry name" value="Aquaporin-like"/>
    <property type="match status" value="1"/>
</dbReference>
<dbReference type="Gene3D" id="1.20.1080.10">
    <property type="entry name" value="Glycerol uptake facilitator protein"/>
    <property type="match status" value="1"/>
</dbReference>
<evidence type="ECO:0000256" key="2">
    <source>
        <dbReference type="ARBA" id="ARBA00022448"/>
    </source>
</evidence>
<feature type="transmembrane region" description="Helical" evidence="7">
    <location>
        <begin position="197"/>
        <end position="217"/>
    </location>
</feature>
<keyword evidence="3 6" id="KW-0812">Transmembrane</keyword>
<feature type="transmembrane region" description="Helical" evidence="7">
    <location>
        <begin position="154"/>
        <end position="177"/>
    </location>
</feature>
<proteinExistence type="inferred from homology"/>
<keyword evidence="8" id="KW-0614">Plasmid</keyword>
<dbReference type="AlphaFoldDB" id="G9AEM6"/>
<evidence type="ECO:0000256" key="7">
    <source>
        <dbReference type="SAM" id="Phobius"/>
    </source>
</evidence>
<dbReference type="EMBL" id="HE616899">
    <property type="protein sequence ID" value="CCE99508.1"/>
    <property type="molecule type" value="Genomic_DNA"/>
</dbReference>
<evidence type="ECO:0000256" key="5">
    <source>
        <dbReference type="ARBA" id="ARBA00023136"/>
    </source>
</evidence>
<dbReference type="HOGENOM" id="CLU_020019_8_0_5"/>
<dbReference type="PANTHER" id="PTHR45724:SF13">
    <property type="entry name" value="AQUAPORIN NIP1-1-RELATED"/>
    <property type="match status" value="1"/>
</dbReference>
<keyword evidence="5 7" id="KW-0472">Membrane</keyword>
<evidence type="ECO:0000256" key="4">
    <source>
        <dbReference type="ARBA" id="ARBA00022989"/>
    </source>
</evidence>
<dbReference type="RefSeq" id="WP_014331168.1">
    <property type="nucleotide sequence ID" value="NC_016815.1"/>
</dbReference>
<evidence type="ECO:0000256" key="1">
    <source>
        <dbReference type="ARBA" id="ARBA00004141"/>
    </source>
</evidence>
<evidence type="ECO:0000256" key="6">
    <source>
        <dbReference type="RuleBase" id="RU000477"/>
    </source>
</evidence>
<evidence type="ECO:0000313" key="8">
    <source>
        <dbReference type="EMBL" id="CCE99508.1"/>
    </source>
</evidence>
<dbReference type="InterPro" id="IPR023271">
    <property type="entry name" value="Aquaporin-like"/>
</dbReference>
<sequence>MSSFDLSRRLAAEGLGTALLVATVVGSGIMAASLTEDTALALLGNTLATGAILVVLITILGPISGAHFNPAVSLIFALSGSLSRRDLIGYVAAQVAGGILGTIAAHLMFDHTVLEWSTKVRTGGGQWFAEWVATFGLVATILAGLRFEQKSVPWLVGLYITAAYWFTASTSFANPAVAVARSLTDTFSGIRPADLPGFISAELVGAVSALFLMTWLLRPTTPIKAKS</sequence>
<protein>
    <submittedName>
        <fullName evidence="8">Glycerol uptake transporter protein, MIP family</fullName>
    </submittedName>
</protein>
<keyword evidence="2 6" id="KW-0813">Transport</keyword>
<feature type="transmembrane region" description="Helical" evidence="7">
    <location>
        <begin position="128"/>
        <end position="147"/>
    </location>
</feature>
<accession>G9AEM6</accession>
<dbReference type="PRINTS" id="PR00783">
    <property type="entry name" value="MINTRINSICP"/>
</dbReference>
<gene>
    <name evidence="8" type="ordered locus">SFHH103_05042</name>
</gene>
<geneLocation type="plasmid" evidence="8 9">
    <name>pSfHH103e</name>
</geneLocation>
<evidence type="ECO:0000256" key="3">
    <source>
        <dbReference type="ARBA" id="ARBA00022692"/>
    </source>
</evidence>
<dbReference type="GO" id="GO:0016020">
    <property type="term" value="C:membrane"/>
    <property type="evidence" value="ECO:0007669"/>
    <property type="project" value="UniProtKB-SubCell"/>
</dbReference>
<dbReference type="GO" id="GO:0015267">
    <property type="term" value="F:channel activity"/>
    <property type="evidence" value="ECO:0007669"/>
    <property type="project" value="InterPro"/>
</dbReference>
<feature type="transmembrane region" description="Helical" evidence="7">
    <location>
        <begin position="87"/>
        <end position="108"/>
    </location>
</feature>
<feature type="transmembrane region" description="Helical" evidence="7">
    <location>
        <begin position="47"/>
        <end position="66"/>
    </location>
</feature>
<evidence type="ECO:0000313" key="9">
    <source>
        <dbReference type="Proteomes" id="UP000007735"/>
    </source>
</evidence>